<dbReference type="OrthoDB" id="9932928at2"/>
<reference evidence="1 2" key="1">
    <citation type="submission" date="2019-09" db="EMBL/GenBank/DDBJ databases">
        <title>Distinct polysaccharide growth profiles of human intestinal Prevotella copri isolates.</title>
        <authorList>
            <person name="Fehlner-Peach H."/>
            <person name="Magnabosco C."/>
            <person name="Raghavan V."/>
            <person name="Scher J.U."/>
            <person name="Tett A."/>
            <person name="Cox L.M."/>
            <person name="Gottsegen C."/>
            <person name="Watters A."/>
            <person name="Wiltshire- Gordon J.D."/>
            <person name="Segata N."/>
            <person name="Bonneau R."/>
            <person name="Littman D.R."/>
        </authorList>
    </citation>
    <scope>NUCLEOTIDE SEQUENCE [LARGE SCALE GENOMIC DNA]</scope>
    <source>
        <strain evidence="2">iA622</strain>
    </source>
</reference>
<dbReference type="Proteomes" id="UP000480425">
    <property type="component" value="Unassembled WGS sequence"/>
</dbReference>
<dbReference type="RefSeq" id="WP_153124335.1">
    <property type="nucleotide sequence ID" value="NZ_VZCB01000079.1"/>
</dbReference>
<gene>
    <name evidence="1" type="ORF">F7D73_09910</name>
</gene>
<organism evidence="1 2">
    <name type="scientific">Segatella copri</name>
    <dbReference type="NCBI Taxonomy" id="165179"/>
    <lineage>
        <taxon>Bacteria</taxon>
        <taxon>Pseudomonadati</taxon>
        <taxon>Bacteroidota</taxon>
        <taxon>Bacteroidia</taxon>
        <taxon>Bacteroidales</taxon>
        <taxon>Prevotellaceae</taxon>
        <taxon>Segatella</taxon>
    </lineage>
</organism>
<evidence type="ECO:0000313" key="1">
    <source>
        <dbReference type="EMBL" id="MQN81255.1"/>
    </source>
</evidence>
<dbReference type="AlphaFoldDB" id="A0A6G1U277"/>
<comment type="caution">
    <text evidence="1">The sequence shown here is derived from an EMBL/GenBank/DDBJ whole genome shotgun (WGS) entry which is preliminary data.</text>
</comment>
<evidence type="ECO:0000313" key="2">
    <source>
        <dbReference type="Proteomes" id="UP000480425"/>
    </source>
</evidence>
<protein>
    <submittedName>
        <fullName evidence="1">Uncharacterized protein</fullName>
    </submittedName>
</protein>
<dbReference type="EMBL" id="VZCB01000079">
    <property type="protein sequence ID" value="MQN81255.1"/>
    <property type="molecule type" value="Genomic_DNA"/>
</dbReference>
<sequence>MSNIDEFIKWLEQPHKQEWRPKVVHLQAVTNRKTGKVCDIAVSHDVPPMRERKWKFQGMYPESEYSYERMQTDIRHITTPMSGTGHRLQSTPCAHCGHAYESINTWVCGKTGKPIFNGNTPCDDLTDKRQELKWKKEETKST</sequence>
<accession>A0A6G1U277</accession>
<proteinExistence type="predicted"/>
<name>A0A6G1U277_9BACT</name>